<keyword evidence="2" id="KW-1185">Reference proteome</keyword>
<proteinExistence type="predicted"/>
<organism evidence="1 2">
    <name type="scientific">Sphingobacterium phlebotomi</name>
    <dbReference type="NCBI Taxonomy" id="2605433"/>
    <lineage>
        <taxon>Bacteria</taxon>
        <taxon>Pseudomonadati</taxon>
        <taxon>Bacteroidota</taxon>
        <taxon>Sphingobacteriia</taxon>
        <taxon>Sphingobacteriales</taxon>
        <taxon>Sphingobacteriaceae</taxon>
        <taxon>Sphingobacterium</taxon>
    </lineage>
</organism>
<name>A0A5D4H9W7_9SPHI</name>
<accession>A0A5D4H9W7</accession>
<comment type="caution">
    <text evidence="1">The sequence shown here is derived from an EMBL/GenBank/DDBJ whole genome shotgun (WGS) entry which is preliminary data.</text>
</comment>
<gene>
    <name evidence="1" type="ORF">FXV77_05280</name>
</gene>
<evidence type="ECO:0000313" key="2">
    <source>
        <dbReference type="Proteomes" id="UP000322362"/>
    </source>
</evidence>
<evidence type="ECO:0000313" key="1">
    <source>
        <dbReference type="EMBL" id="TYR37417.1"/>
    </source>
</evidence>
<dbReference type="EMBL" id="VTAV01000002">
    <property type="protein sequence ID" value="TYR37417.1"/>
    <property type="molecule type" value="Genomic_DNA"/>
</dbReference>
<dbReference type="Proteomes" id="UP000322362">
    <property type="component" value="Unassembled WGS sequence"/>
</dbReference>
<sequence>MAVPIYYVVVILLYYRGDLKGILNKRAKATHEPLETEESDEENGIQDLEEMINKIKGSLEALGMPASKEDILEKLRQILVNYDGLRKPGFRVALTNFIIKQANVLCGVRFSEDDLEKEWKDLSR</sequence>
<protein>
    <submittedName>
        <fullName evidence="1">Uncharacterized protein</fullName>
    </submittedName>
</protein>
<dbReference type="AlphaFoldDB" id="A0A5D4H9W7"/>
<dbReference type="RefSeq" id="WP_148918158.1">
    <property type="nucleotide sequence ID" value="NZ_VTAV01000002.1"/>
</dbReference>
<reference evidence="1 2" key="1">
    <citation type="submission" date="2019-08" db="EMBL/GenBank/DDBJ databases">
        <title>Phlebobacter frassis gen. nov. sp. nov., a new member of family Sphingobacteriaceae isolated from sand fly rearing media.</title>
        <authorList>
            <person name="Kakumanu M.L."/>
            <person name="Marayati B.F."/>
            <person name="Wada-Katsumata A."/>
            <person name="Wasserberg G."/>
            <person name="Schal C."/>
            <person name="Apperson C.S."/>
            <person name="Ponnusamy L."/>
        </authorList>
    </citation>
    <scope>NUCLEOTIDE SEQUENCE [LARGE SCALE GENOMIC DNA]</scope>
    <source>
        <strain evidence="1 2">SSI9</strain>
    </source>
</reference>